<accession>A0AAE0ZTQ6</accession>
<feature type="compositionally biased region" description="Low complexity" evidence="1">
    <location>
        <begin position="504"/>
        <end position="518"/>
    </location>
</feature>
<feature type="compositionally biased region" description="Acidic residues" evidence="1">
    <location>
        <begin position="333"/>
        <end position="351"/>
    </location>
</feature>
<feature type="transmembrane region" description="Helical" evidence="2">
    <location>
        <begin position="84"/>
        <end position="104"/>
    </location>
</feature>
<feature type="transmembrane region" description="Helical" evidence="2">
    <location>
        <begin position="110"/>
        <end position="134"/>
    </location>
</feature>
<keyword evidence="2" id="KW-1133">Transmembrane helix</keyword>
<protein>
    <submittedName>
        <fullName evidence="3">Uncharacterized protein</fullName>
    </submittedName>
</protein>
<feature type="compositionally biased region" description="Basic and acidic residues" evidence="1">
    <location>
        <begin position="352"/>
        <end position="366"/>
    </location>
</feature>
<keyword evidence="2" id="KW-0812">Transmembrane</keyword>
<dbReference type="Proteomes" id="UP001283361">
    <property type="component" value="Unassembled WGS sequence"/>
</dbReference>
<evidence type="ECO:0000256" key="1">
    <source>
        <dbReference type="SAM" id="MobiDB-lite"/>
    </source>
</evidence>
<keyword evidence="2" id="KW-0472">Membrane</keyword>
<reference evidence="3" key="1">
    <citation type="journal article" date="2023" name="G3 (Bethesda)">
        <title>A reference genome for the long-term kleptoplast-retaining sea slug Elysia crispata morphotype clarki.</title>
        <authorList>
            <person name="Eastman K.E."/>
            <person name="Pendleton A.L."/>
            <person name="Shaikh M.A."/>
            <person name="Suttiyut T."/>
            <person name="Ogas R."/>
            <person name="Tomko P."/>
            <person name="Gavelis G."/>
            <person name="Widhalm J.R."/>
            <person name="Wisecaver J.H."/>
        </authorList>
    </citation>
    <scope>NUCLEOTIDE SEQUENCE</scope>
    <source>
        <strain evidence="3">ECLA1</strain>
    </source>
</reference>
<dbReference type="EMBL" id="JAWDGP010003346">
    <property type="protein sequence ID" value="KAK3775270.1"/>
    <property type="molecule type" value="Genomic_DNA"/>
</dbReference>
<name>A0AAE0ZTQ6_9GAST</name>
<gene>
    <name evidence="3" type="ORF">RRG08_044946</name>
</gene>
<feature type="transmembrane region" description="Helical" evidence="2">
    <location>
        <begin position="273"/>
        <end position="290"/>
    </location>
</feature>
<comment type="caution">
    <text evidence="3">The sequence shown here is derived from an EMBL/GenBank/DDBJ whole genome shotgun (WGS) entry which is preliminary data.</text>
</comment>
<sequence length="571" mass="62463">MDIHNTTFLQAFFTEYRTHNLDIKNIHSTNCSGGIQWAWLTFGECLLRPSHILGYWIGLFSSPLWVIGSLWSDRSLHNLPRARILSFLVLIMITDLLSLTGAVLSMQIMLLIIFGFVSVCVDCIIVVACVMTMAEGWRRVLKAQYVEVHNQLPEQEARPPAGVAGPSCWRCCVLGCVLLVSGLSSLCLLGSDQTLPVSGPAKLDVSPSEQAVTSPSLGLSQVDRGLLVTGYTLGCVACVGQLVIFMMGVRVVTQSEDPVDAATLARRPVCKDVLLLVFDCLYLVGVLLQSGGLRPLLLALPWIAQRLMHGSFQIYKLDNKRWLYSERDKRDGQEDDDDVDNDDDDDVILDSEDNKLLKSSGSEESRPCSVFPAPVTMSGRRRSSTSSRRLSEQAGPSAFCPVSVSRGRPRIYSLETTSTTESEMSSLSQIHDIELYRDRRCSIPRIVVHHSGSQSPTSRPNRLSLSGLRMSSINDTSPELHSQRVRSWVSQHTPEQEAVPPPSLTLTLNLDTSTPLNSPTTPDADKEAGVPLLLPGSGRPSNGSTSPCSLLGARLGHTLGALTMVPRKNSL</sequence>
<organism evidence="3 4">
    <name type="scientific">Elysia crispata</name>
    <name type="common">lettuce slug</name>
    <dbReference type="NCBI Taxonomy" id="231223"/>
    <lineage>
        <taxon>Eukaryota</taxon>
        <taxon>Metazoa</taxon>
        <taxon>Spiralia</taxon>
        <taxon>Lophotrochozoa</taxon>
        <taxon>Mollusca</taxon>
        <taxon>Gastropoda</taxon>
        <taxon>Heterobranchia</taxon>
        <taxon>Euthyneura</taxon>
        <taxon>Panpulmonata</taxon>
        <taxon>Sacoglossa</taxon>
        <taxon>Placobranchoidea</taxon>
        <taxon>Plakobranchidae</taxon>
        <taxon>Elysia</taxon>
    </lineage>
</organism>
<feature type="transmembrane region" description="Helical" evidence="2">
    <location>
        <begin position="231"/>
        <end position="252"/>
    </location>
</feature>
<evidence type="ECO:0000313" key="3">
    <source>
        <dbReference type="EMBL" id="KAK3775270.1"/>
    </source>
</evidence>
<dbReference type="AlphaFoldDB" id="A0AAE0ZTQ6"/>
<evidence type="ECO:0000313" key="4">
    <source>
        <dbReference type="Proteomes" id="UP001283361"/>
    </source>
</evidence>
<feature type="transmembrane region" description="Helical" evidence="2">
    <location>
        <begin position="52"/>
        <end position="72"/>
    </location>
</feature>
<proteinExistence type="predicted"/>
<evidence type="ECO:0000256" key="2">
    <source>
        <dbReference type="SAM" id="Phobius"/>
    </source>
</evidence>
<keyword evidence="4" id="KW-1185">Reference proteome</keyword>
<feature type="transmembrane region" description="Helical" evidence="2">
    <location>
        <begin position="168"/>
        <end position="191"/>
    </location>
</feature>
<feature type="region of interest" description="Disordered" evidence="1">
    <location>
        <begin position="472"/>
        <end position="546"/>
    </location>
</feature>
<feature type="region of interest" description="Disordered" evidence="1">
    <location>
        <begin position="328"/>
        <end position="402"/>
    </location>
</feature>